<proteinExistence type="predicted"/>
<evidence type="ECO:0000256" key="1">
    <source>
        <dbReference type="SAM" id="Coils"/>
    </source>
</evidence>
<organism evidence="3 4">
    <name type="scientific">Clostridium rhizosphaerae</name>
    <dbReference type="NCBI Taxonomy" id="2803861"/>
    <lineage>
        <taxon>Bacteria</taxon>
        <taxon>Bacillati</taxon>
        <taxon>Bacillota</taxon>
        <taxon>Clostridia</taxon>
        <taxon>Eubacteriales</taxon>
        <taxon>Clostridiaceae</taxon>
        <taxon>Clostridium</taxon>
    </lineage>
</organism>
<comment type="caution">
    <text evidence="3">The sequence shown here is derived from an EMBL/GenBank/DDBJ whole genome shotgun (WGS) entry which is preliminary data.</text>
</comment>
<reference evidence="3 4" key="1">
    <citation type="submission" date="2021-01" db="EMBL/GenBank/DDBJ databases">
        <title>Genome public.</title>
        <authorList>
            <person name="Liu C."/>
            <person name="Sun Q."/>
        </authorList>
    </citation>
    <scope>NUCLEOTIDE SEQUENCE [LARGE SCALE GENOMIC DNA]</scope>
    <source>
        <strain evidence="3 4">YIM B02515</strain>
    </source>
</reference>
<protein>
    <submittedName>
        <fullName evidence="3">DUF4446 family protein</fullName>
    </submittedName>
</protein>
<dbReference type="RefSeq" id="WP_202751149.1">
    <property type="nucleotide sequence ID" value="NZ_JAESWC010000019.1"/>
</dbReference>
<dbReference type="EMBL" id="JAESWC010000019">
    <property type="protein sequence ID" value="MBL4938408.1"/>
    <property type="molecule type" value="Genomic_DNA"/>
</dbReference>
<sequence length="166" mass="18864">MDNLINLLKEFQPYIILGISLIVIILIIIIIILLKSMSNLEKRYRKFMRGVNNKNLEELIVGYLDKIDKVKQDSENIAAAYNELDNRIKGCIQKTSMVRFRAFDDVGSDLSFSIALLDDNNNGVIITGIYGRNESTTYAKPIDKGISRYDLSEEEQQVLDDAINKG</sequence>
<dbReference type="InterPro" id="IPR027981">
    <property type="entry name" value="DUF4446"/>
</dbReference>
<keyword evidence="4" id="KW-1185">Reference proteome</keyword>
<accession>A0ABS1TKB5</accession>
<dbReference type="Pfam" id="PF14584">
    <property type="entry name" value="DUF4446"/>
    <property type="match status" value="1"/>
</dbReference>
<evidence type="ECO:0000256" key="2">
    <source>
        <dbReference type="SAM" id="Phobius"/>
    </source>
</evidence>
<keyword evidence="2" id="KW-0812">Transmembrane</keyword>
<evidence type="ECO:0000313" key="3">
    <source>
        <dbReference type="EMBL" id="MBL4938408.1"/>
    </source>
</evidence>
<gene>
    <name evidence="3" type="ORF">JK636_22100</name>
</gene>
<feature type="coiled-coil region" evidence="1">
    <location>
        <begin position="53"/>
        <end position="87"/>
    </location>
</feature>
<keyword evidence="2" id="KW-1133">Transmembrane helix</keyword>
<keyword evidence="1" id="KW-0175">Coiled coil</keyword>
<name>A0ABS1TKB5_9CLOT</name>
<dbReference type="Proteomes" id="UP000632377">
    <property type="component" value="Unassembled WGS sequence"/>
</dbReference>
<keyword evidence="2" id="KW-0472">Membrane</keyword>
<feature type="transmembrane region" description="Helical" evidence="2">
    <location>
        <begin position="14"/>
        <end position="34"/>
    </location>
</feature>
<evidence type="ECO:0000313" key="4">
    <source>
        <dbReference type="Proteomes" id="UP000632377"/>
    </source>
</evidence>